<organism evidence="6 7">
    <name type="scientific">Jiulongibacter sediminis</name>
    <dbReference type="NCBI Taxonomy" id="1605367"/>
    <lineage>
        <taxon>Bacteria</taxon>
        <taxon>Pseudomonadati</taxon>
        <taxon>Bacteroidota</taxon>
        <taxon>Cytophagia</taxon>
        <taxon>Cytophagales</taxon>
        <taxon>Leadbetterellaceae</taxon>
        <taxon>Jiulongibacter</taxon>
    </lineage>
</organism>
<keyword evidence="3 4" id="KW-0408">Iron</keyword>
<dbReference type="InterPro" id="IPR009056">
    <property type="entry name" value="Cyt_c-like_dom"/>
</dbReference>
<sequence>MYRKLSLLFILFIPLVGLAQQPVVSSKLSQKGQKLFEQNCGSCHNFTQDGIGPHLGGIGAISDKAYIPGMIRNAQAMIDAGNTRALPLYRKFRTVMPSFDYLKEKEIKALIAFIEDQPEPPKVSSTMGKAIEDPIPQKIGSSGLVVKMEPVLQFPFTNDRIPRTRITKMDVHPITGERMVVDLQGKLYKLNAKDEPSVYMDMAKEFKSFINSPGLATGFGSFAFHPEFEKKGLFYTTHSEPAGTKPADFAYADSIPVKLQWIVEEWKTDNPESEVFEGKSRELFRIDMVTQIHGMQEIAFNPYAEKGDDDYGLLFIGLGDGGAVEQGYDFIPRGKEMAWGKVYRIDPQGRNSKNGQYGIPASNPFVGDPTAIQETYAMGFRNANRIHWLKDGRMLVSNIGQRQVESLYLIPEPGVDCGWPDREGTFQIERKGDINFVYPLPGNDGDYNYPVAQYDHDEGNAIMGGFEYRGDDILELKGKYIFGEIVKGRLFYIDVADIESGRQAEIKEWFVSLEGKQVNLSDLTKTSKVDLRLGQDKDGHVYIMTKPDGMMYRLIP</sequence>
<dbReference type="SUPFAM" id="SSF50952">
    <property type="entry name" value="Soluble quinoprotein glucose dehydrogenase"/>
    <property type="match status" value="1"/>
</dbReference>
<reference evidence="6 7" key="1">
    <citation type="submission" date="2015-07" db="EMBL/GenBank/DDBJ databases">
        <title>The draft genome sequence of Leadbetterella sp. JN14-9.</title>
        <authorList>
            <person name="Liu Y."/>
            <person name="Du J."/>
            <person name="Shao Z."/>
        </authorList>
    </citation>
    <scope>NUCLEOTIDE SEQUENCE [LARGE SCALE GENOMIC DNA]</scope>
    <source>
        <strain evidence="6 7">JN14-9</strain>
    </source>
</reference>
<dbReference type="InterPro" id="IPR011041">
    <property type="entry name" value="Quinoprot_gluc/sorb_DH_b-prop"/>
</dbReference>
<dbReference type="EMBL" id="LGTQ01000006">
    <property type="protein sequence ID" value="KPM48324.1"/>
    <property type="molecule type" value="Genomic_DNA"/>
</dbReference>
<dbReference type="RefSeq" id="WP_055145643.1">
    <property type="nucleotide sequence ID" value="NZ_JXSZ01000006.1"/>
</dbReference>
<dbReference type="AlphaFoldDB" id="A0A0N8H9U2"/>
<dbReference type="PROSITE" id="PS51007">
    <property type="entry name" value="CYTC"/>
    <property type="match status" value="1"/>
</dbReference>
<dbReference type="Proteomes" id="UP000050454">
    <property type="component" value="Unassembled WGS sequence"/>
</dbReference>
<gene>
    <name evidence="6" type="ORF">AFM12_06640</name>
</gene>
<accession>A0A0N8H9U2</accession>
<keyword evidence="7" id="KW-1185">Reference proteome</keyword>
<dbReference type="Gene3D" id="1.10.760.10">
    <property type="entry name" value="Cytochrome c-like domain"/>
    <property type="match status" value="1"/>
</dbReference>
<evidence type="ECO:0000313" key="6">
    <source>
        <dbReference type="EMBL" id="KPM48324.1"/>
    </source>
</evidence>
<evidence type="ECO:0000256" key="1">
    <source>
        <dbReference type="ARBA" id="ARBA00022617"/>
    </source>
</evidence>
<dbReference type="Pfam" id="PF00034">
    <property type="entry name" value="Cytochrom_C"/>
    <property type="match status" value="1"/>
</dbReference>
<dbReference type="PANTHER" id="PTHR19328:SF13">
    <property type="entry name" value="HIPL1 PROTEIN"/>
    <property type="match status" value="1"/>
</dbReference>
<dbReference type="Pfam" id="PF07995">
    <property type="entry name" value="GSDH"/>
    <property type="match status" value="1"/>
</dbReference>
<keyword evidence="1 4" id="KW-0349">Heme</keyword>
<dbReference type="SUPFAM" id="SSF46626">
    <property type="entry name" value="Cytochrome c"/>
    <property type="match status" value="1"/>
</dbReference>
<comment type="caution">
    <text evidence="6">The sequence shown here is derived from an EMBL/GenBank/DDBJ whole genome shotgun (WGS) entry which is preliminary data.</text>
</comment>
<dbReference type="PANTHER" id="PTHR19328">
    <property type="entry name" value="HEDGEHOG-INTERACTING PROTEIN"/>
    <property type="match status" value="1"/>
</dbReference>
<dbReference type="InterPro" id="IPR011042">
    <property type="entry name" value="6-blade_b-propeller_TolB-like"/>
</dbReference>
<feature type="domain" description="Cytochrome c" evidence="5">
    <location>
        <begin position="27"/>
        <end position="118"/>
    </location>
</feature>
<dbReference type="InterPro" id="IPR012938">
    <property type="entry name" value="Glc/Sorbosone_DH"/>
</dbReference>
<evidence type="ECO:0000256" key="2">
    <source>
        <dbReference type="ARBA" id="ARBA00022723"/>
    </source>
</evidence>
<dbReference type="InterPro" id="IPR036909">
    <property type="entry name" value="Cyt_c-like_dom_sf"/>
</dbReference>
<dbReference type="GO" id="GO:0009055">
    <property type="term" value="F:electron transfer activity"/>
    <property type="evidence" value="ECO:0007669"/>
    <property type="project" value="InterPro"/>
</dbReference>
<dbReference type="GO" id="GO:0020037">
    <property type="term" value="F:heme binding"/>
    <property type="evidence" value="ECO:0007669"/>
    <property type="project" value="InterPro"/>
</dbReference>
<evidence type="ECO:0000256" key="3">
    <source>
        <dbReference type="ARBA" id="ARBA00023004"/>
    </source>
</evidence>
<name>A0A0N8H9U2_9BACT</name>
<evidence type="ECO:0000259" key="5">
    <source>
        <dbReference type="PROSITE" id="PS51007"/>
    </source>
</evidence>
<keyword evidence="2 4" id="KW-0479">Metal-binding</keyword>
<dbReference type="STRING" id="1605367.AFM12_06640"/>
<dbReference type="Gene3D" id="2.120.10.30">
    <property type="entry name" value="TolB, C-terminal domain"/>
    <property type="match status" value="1"/>
</dbReference>
<dbReference type="GO" id="GO:0046872">
    <property type="term" value="F:metal ion binding"/>
    <property type="evidence" value="ECO:0007669"/>
    <property type="project" value="UniProtKB-KW"/>
</dbReference>
<proteinExistence type="predicted"/>
<evidence type="ECO:0000313" key="7">
    <source>
        <dbReference type="Proteomes" id="UP000050454"/>
    </source>
</evidence>
<evidence type="ECO:0000256" key="4">
    <source>
        <dbReference type="PROSITE-ProRule" id="PRU00433"/>
    </source>
</evidence>
<dbReference type="OrthoDB" id="9770043at2"/>
<protein>
    <submittedName>
        <fullName evidence="6">Cytochrome C</fullName>
    </submittedName>
</protein>
<dbReference type="PATRIC" id="fig|1605367.3.peg.2697"/>